<organism evidence="1 2">
    <name type="scientific">Mya arenaria</name>
    <name type="common">Soft-shell clam</name>
    <dbReference type="NCBI Taxonomy" id="6604"/>
    <lineage>
        <taxon>Eukaryota</taxon>
        <taxon>Metazoa</taxon>
        <taxon>Spiralia</taxon>
        <taxon>Lophotrochozoa</taxon>
        <taxon>Mollusca</taxon>
        <taxon>Bivalvia</taxon>
        <taxon>Autobranchia</taxon>
        <taxon>Heteroconchia</taxon>
        <taxon>Euheterodonta</taxon>
        <taxon>Imparidentia</taxon>
        <taxon>Neoheterodontei</taxon>
        <taxon>Myida</taxon>
        <taxon>Myoidea</taxon>
        <taxon>Myidae</taxon>
        <taxon>Mya</taxon>
    </lineage>
</organism>
<keyword evidence="2" id="KW-1185">Reference proteome</keyword>
<sequence length="93" mass="10416">MRSGSSLTGDILQHSPGAFYIYEPFRSLGHKNESSYILNYANVVDYWENVTSLLLLTYMRSGSSLAGDILQQAQESFYLYKPLHSVEKSSSGV</sequence>
<dbReference type="Proteomes" id="UP001164746">
    <property type="component" value="Chromosome 5"/>
</dbReference>
<evidence type="ECO:0000313" key="2">
    <source>
        <dbReference type="Proteomes" id="UP001164746"/>
    </source>
</evidence>
<dbReference type="PANTHER" id="PTHR10704">
    <property type="entry name" value="CARBOHYDRATE SULFOTRANSFERASE"/>
    <property type="match status" value="1"/>
</dbReference>
<accession>A0ABY7E5A8</accession>
<name>A0ABY7E5A8_MYAAR</name>
<reference evidence="1" key="1">
    <citation type="submission" date="2022-11" db="EMBL/GenBank/DDBJ databases">
        <title>Centuries of genome instability and evolution in soft-shell clam transmissible cancer (bioRxiv).</title>
        <authorList>
            <person name="Hart S.F.M."/>
            <person name="Yonemitsu M.A."/>
            <person name="Giersch R.M."/>
            <person name="Beal B.F."/>
            <person name="Arriagada G."/>
            <person name="Davis B.W."/>
            <person name="Ostrander E.A."/>
            <person name="Goff S.P."/>
            <person name="Metzger M.J."/>
        </authorList>
    </citation>
    <scope>NUCLEOTIDE SEQUENCE</scope>
    <source>
        <strain evidence="1">MELC-2E11</strain>
        <tissue evidence="1">Siphon/mantle</tissue>
    </source>
</reference>
<dbReference type="InterPro" id="IPR051135">
    <property type="entry name" value="Gal/GlcNAc/GalNAc_ST"/>
</dbReference>
<gene>
    <name evidence="1" type="ORF">MAR_019504</name>
</gene>
<proteinExistence type="predicted"/>
<dbReference type="PANTHER" id="PTHR10704:SF44">
    <property type="entry name" value="LD35051P-RELATED"/>
    <property type="match status" value="1"/>
</dbReference>
<evidence type="ECO:0000313" key="1">
    <source>
        <dbReference type="EMBL" id="WAR04135.1"/>
    </source>
</evidence>
<protein>
    <submittedName>
        <fullName evidence="1">Uncharacterized protein</fullName>
    </submittedName>
</protein>
<dbReference type="EMBL" id="CP111016">
    <property type="protein sequence ID" value="WAR04135.1"/>
    <property type="molecule type" value="Genomic_DNA"/>
</dbReference>